<evidence type="ECO:0000256" key="3">
    <source>
        <dbReference type="ARBA" id="ARBA00023163"/>
    </source>
</evidence>
<feature type="domain" description="Response regulatory" evidence="5">
    <location>
        <begin position="2"/>
        <end position="111"/>
    </location>
</feature>
<dbReference type="PROSITE" id="PS50110">
    <property type="entry name" value="RESPONSE_REGULATORY"/>
    <property type="match status" value="1"/>
</dbReference>
<keyword evidence="3" id="KW-0804">Transcription</keyword>
<evidence type="ECO:0000256" key="2">
    <source>
        <dbReference type="ARBA" id="ARBA00023015"/>
    </source>
</evidence>
<dbReference type="OrthoDB" id="582170at2"/>
<organism evidence="6 7">
    <name type="scientific">Microvirga brassicacearum</name>
    <dbReference type="NCBI Taxonomy" id="2580413"/>
    <lineage>
        <taxon>Bacteria</taxon>
        <taxon>Pseudomonadati</taxon>
        <taxon>Pseudomonadota</taxon>
        <taxon>Alphaproteobacteria</taxon>
        <taxon>Hyphomicrobiales</taxon>
        <taxon>Methylobacteriaceae</taxon>
        <taxon>Microvirga</taxon>
    </lineage>
</organism>
<dbReference type="AlphaFoldDB" id="A0A5N3PD36"/>
<dbReference type="Proteomes" id="UP000325684">
    <property type="component" value="Unassembled WGS sequence"/>
</dbReference>
<evidence type="ECO:0000313" key="6">
    <source>
        <dbReference type="EMBL" id="KAB0267649.1"/>
    </source>
</evidence>
<name>A0A5N3PD36_9HYPH</name>
<protein>
    <submittedName>
        <fullName evidence="6">Response regulator</fullName>
    </submittedName>
</protein>
<dbReference type="Pfam" id="PF00072">
    <property type="entry name" value="Response_reg"/>
    <property type="match status" value="1"/>
</dbReference>
<evidence type="ECO:0000313" key="7">
    <source>
        <dbReference type="Proteomes" id="UP000325684"/>
    </source>
</evidence>
<comment type="caution">
    <text evidence="6">The sequence shown here is derived from an EMBL/GenBank/DDBJ whole genome shotgun (WGS) entry which is preliminary data.</text>
</comment>
<accession>A0A5N3PD36</accession>
<dbReference type="SUPFAM" id="SSF52172">
    <property type="entry name" value="CheY-like"/>
    <property type="match status" value="1"/>
</dbReference>
<sequence length="118" mass="13003">MRVLILEDDPFIAMDLQYILEGDGHQVVGAVTSAGDARAHLSEDLDYALLDVDVADGKSFAIAEELRDRRIPFAFVSASPPSDIPEPLRAMDFIPKPYEEATILRSVDRCCELVGKPN</sequence>
<dbReference type="Gene3D" id="3.40.50.2300">
    <property type="match status" value="1"/>
</dbReference>
<dbReference type="SMART" id="SM00448">
    <property type="entry name" value="REC"/>
    <property type="match status" value="1"/>
</dbReference>
<dbReference type="RefSeq" id="WP_150943913.1">
    <property type="nucleotide sequence ID" value="NZ_VCMV01000013.1"/>
</dbReference>
<dbReference type="EMBL" id="VCMV01000013">
    <property type="protein sequence ID" value="KAB0267649.1"/>
    <property type="molecule type" value="Genomic_DNA"/>
</dbReference>
<dbReference type="GO" id="GO:0000160">
    <property type="term" value="P:phosphorelay signal transduction system"/>
    <property type="evidence" value="ECO:0007669"/>
    <property type="project" value="InterPro"/>
</dbReference>
<dbReference type="InterPro" id="IPR011006">
    <property type="entry name" value="CheY-like_superfamily"/>
</dbReference>
<dbReference type="PANTHER" id="PTHR44591:SF3">
    <property type="entry name" value="RESPONSE REGULATORY DOMAIN-CONTAINING PROTEIN"/>
    <property type="match status" value="1"/>
</dbReference>
<keyword evidence="2" id="KW-0805">Transcription regulation</keyword>
<gene>
    <name evidence="6" type="ORF">FEZ63_10215</name>
</gene>
<dbReference type="InterPro" id="IPR001789">
    <property type="entry name" value="Sig_transdc_resp-reg_receiver"/>
</dbReference>
<keyword evidence="7" id="KW-1185">Reference proteome</keyword>
<dbReference type="InterPro" id="IPR050595">
    <property type="entry name" value="Bact_response_regulator"/>
</dbReference>
<feature type="modified residue" description="4-aspartylphosphate" evidence="4">
    <location>
        <position position="51"/>
    </location>
</feature>
<evidence type="ECO:0000256" key="1">
    <source>
        <dbReference type="ARBA" id="ARBA00022553"/>
    </source>
</evidence>
<evidence type="ECO:0000256" key="4">
    <source>
        <dbReference type="PROSITE-ProRule" id="PRU00169"/>
    </source>
</evidence>
<reference evidence="6 7" key="1">
    <citation type="journal article" date="2019" name="Microorganisms">
        <title>Genome Insights into the Novel Species Microvirga brassicacearum, a Rapeseed Endophyte with Biotechnological Potential.</title>
        <authorList>
            <person name="Jimenez-Gomez A."/>
            <person name="Saati-Santamaria Z."/>
            <person name="Igual J.M."/>
            <person name="Rivas R."/>
            <person name="Mateos P.F."/>
            <person name="Garcia-Fraile P."/>
        </authorList>
    </citation>
    <scope>NUCLEOTIDE SEQUENCE [LARGE SCALE GENOMIC DNA]</scope>
    <source>
        <strain evidence="6 7">CDVBN77</strain>
    </source>
</reference>
<keyword evidence="1 4" id="KW-0597">Phosphoprotein</keyword>
<dbReference type="PANTHER" id="PTHR44591">
    <property type="entry name" value="STRESS RESPONSE REGULATOR PROTEIN 1"/>
    <property type="match status" value="1"/>
</dbReference>
<evidence type="ECO:0000259" key="5">
    <source>
        <dbReference type="PROSITE" id="PS50110"/>
    </source>
</evidence>
<proteinExistence type="predicted"/>